<dbReference type="EMBL" id="JAAMCP010000012">
    <property type="protein sequence ID" value="NTF39197.1"/>
    <property type="molecule type" value="Genomic_DNA"/>
</dbReference>
<keyword evidence="4" id="KW-1185">Reference proteome</keyword>
<dbReference type="Pfam" id="PF19495">
    <property type="entry name" value="DUF6030"/>
    <property type="match status" value="1"/>
</dbReference>
<dbReference type="EMBL" id="CP049207">
    <property type="protein sequence ID" value="QTG02845.1"/>
    <property type="molecule type" value="Genomic_DNA"/>
</dbReference>
<evidence type="ECO:0000313" key="4">
    <source>
        <dbReference type="Proteomes" id="UP000822331"/>
    </source>
</evidence>
<evidence type="ECO:0000313" key="2">
    <source>
        <dbReference type="EMBL" id="QTG02845.1"/>
    </source>
</evidence>
<accession>A0AAE7UTD3</accession>
<dbReference type="Proteomes" id="UP000822331">
    <property type="component" value="Unassembled WGS sequence"/>
</dbReference>
<evidence type="ECO:0000313" key="1">
    <source>
        <dbReference type="EMBL" id="NTF39197.1"/>
    </source>
</evidence>
<reference evidence="1 4" key="1">
    <citation type="journal article" date="2020" name="Science">
        <title>Unexpected conservation and global transmission of agrobacterial virulence plasmids.</title>
        <authorList>
            <person name="Weisberg A.J."/>
            <person name="Davis E.W. 2nd"/>
            <person name="Tabima J."/>
            <person name="Belcher M.S."/>
            <person name="Miller M."/>
            <person name="Kuo C.H."/>
            <person name="Loper J.E."/>
            <person name="Grunwald N.J."/>
            <person name="Putnam M.L."/>
            <person name="Chang J.H."/>
        </authorList>
    </citation>
    <scope>NUCLEOTIDE SEQUENCE [LARGE SCALE GENOMIC DNA]</scope>
    <source>
        <strain evidence="1 4">A19/93</strain>
    </source>
</reference>
<evidence type="ECO:0000313" key="3">
    <source>
        <dbReference type="Proteomes" id="UP000663912"/>
    </source>
</evidence>
<dbReference type="AlphaFoldDB" id="A0AAE7UTD3"/>
<sequence length="196" mass="21337">MNTMLAAIVIPFILAGGGDVGRTAVVLPLLSQSPSVQLVQLNAPREAVADFNALRCKGIGDLSSPNKPVFTERGNGEWECTYLQEYPETGHTPSVFLQIRGVEAGVWSSFRLKLNFGSLLSRQVLGTRAANLVYALIGNDTPMRELDITLAAGREFEIAFGGITLKYRQERTDQTRFNVFGTQKGRVPDTAPPAPE</sequence>
<reference evidence="2" key="2">
    <citation type="submission" date="2020-02" db="EMBL/GenBank/DDBJ databases">
        <title>Unexpected conservation and global transmission of agrobacterial virulence plasmids.</title>
        <authorList>
            <person name="Weisberg A.J."/>
            <person name="Davis E.W. II"/>
            <person name="Tabima J.R."/>
            <person name="Belcher M.S."/>
            <person name="Miller M."/>
            <person name="Kuo C.-H."/>
            <person name="Loper J.E."/>
            <person name="Grunwald N.J."/>
            <person name="Putnam M.L."/>
            <person name="Chang J.H."/>
        </authorList>
    </citation>
    <scope>NUCLEOTIDE SEQUENCE</scope>
    <source>
        <strain evidence="2">W2/73</strain>
    </source>
</reference>
<proteinExistence type="predicted"/>
<gene>
    <name evidence="1" type="ORF">G6L72_21065</name>
    <name evidence="2" type="ORF">G6M88_20970</name>
</gene>
<protein>
    <submittedName>
        <fullName evidence="2">Uncharacterized protein</fullName>
    </submittedName>
</protein>
<organism evidence="2 3">
    <name type="scientific">Agrobacterium rubi</name>
    <dbReference type="NCBI Taxonomy" id="28099"/>
    <lineage>
        <taxon>Bacteria</taxon>
        <taxon>Pseudomonadati</taxon>
        <taxon>Pseudomonadota</taxon>
        <taxon>Alphaproteobacteria</taxon>
        <taxon>Hyphomicrobiales</taxon>
        <taxon>Rhizobiaceae</taxon>
        <taxon>Rhizobium/Agrobacterium group</taxon>
        <taxon>Agrobacterium</taxon>
    </lineage>
</organism>
<dbReference type="InterPro" id="IPR046071">
    <property type="entry name" value="DUF6030"/>
</dbReference>
<name>A0AAE7UTD3_9HYPH</name>
<dbReference type="Proteomes" id="UP000663912">
    <property type="component" value="Chromosome 2"/>
</dbReference>
<dbReference type="KEGG" id="arui:G6M88_20970"/>